<evidence type="ECO:0000313" key="7">
    <source>
        <dbReference type="EMBL" id="PWH82898.1"/>
    </source>
</evidence>
<dbReference type="GO" id="GO:0016020">
    <property type="term" value="C:membrane"/>
    <property type="evidence" value="ECO:0007669"/>
    <property type="project" value="UniProtKB-SubCell"/>
</dbReference>
<feature type="transmembrane region" description="Helical" evidence="5">
    <location>
        <begin position="111"/>
        <end position="131"/>
    </location>
</feature>
<gene>
    <name evidence="7" type="ORF">DIS18_11205</name>
</gene>
<dbReference type="AlphaFoldDB" id="A0A2U2X541"/>
<evidence type="ECO:0000256" key="2">
    <source>
        <dbReference type="ARBA" id="ARBA00022692"/>
    </source>
</evidence>
<feature type="transmembrane region" description="Helical" evidence="5">
    <location>
        <begin position="162"/>
        <end position="180"/>
    </location>
</feature>
<organism evidence="7 8">
    <name type="scientific">Algibacter marinivivus</name>
    <dbReference type="NCBI Taxonomy" id="2100723"/>
    <lineage>
        <taxon>Bacteria</taxon>
        <taxon>Pseudomonadati</taxon>
        <taxon>Bacteroidota</taxon>
        <taxon>Flavobacteriia</taxon>
        <taxon>Flavobacteriales</taxon>
        <taxon>Flavobacteriaceae</taxon>
        <taxon>Algibacter</taxon>
    </lineage>
</organism>
<comment type="subcellular location">
    <subcellularLocation>
        <location evidence="1">Membrane</location>
        <topology evidence="1">Multi-pass membrane protein</topology>
    </subcellularLocation>
</comment>
<evidence type="ECO:0000256" key="3">
    <source>
        <dbReference type="ARBA" id="ARBA00022989"/>
    </source>
</evidence>
<dbReference type="Pfam" id="PF04932">
    <property type="entry name" value="Wzy_C"/>
    <property type="match status" value="1"/>
</dbReference>
<keyword evidence="8" id="KW-1185">Reference proteome</keyword>
<feature type="transmembrane region" description="Helical" evidence="5">
    <location>
        <begin position="286"/>
        <end position="304"/>
    </location>
</feature>
<reference evidence="8" key="2">
    <citation type="submission" date="2018-05" db="EMBL/GenBank/DDBJ databases">
        <title>Algibacter marinivivus sp. nov., isolated from sample around a algae.</title>
        <authorList>
            <person name="Lu D."/>
        </authorList>
    </citation>
    <scope>NUCLEOTIDE SEQUENCE [LARGE SCALE GENOMIC DNA]</scope>
    <source>
        <strain evidence="8">ZY111</strain>
    </source>
</reference>
<feature type="transmembrane region" description="Helical" evidence="5">
    <location>
        <begin position="192"/>
        <end position="210"/>
    </location>
</feature>
<dbReference type="Proteomes" id="UP000245375">
    <property type="component" value="Unassembled WGS sequence"/>
</dbReference>
<evidence type="ECO:0000313" key="8">
    <source>
        <dbReference type="Proteomes" id="UP000245375"/>
    </source>
</evidence>
<feature type="domain" description="O-antigen ligase-related" evidence="6">
    <location>
        <begin position="150"/>
        <end position="295"/>
    </location>
</feature>
<dbReference type="PANTHER" id="PTHR37422:SF13">
    <property type="entry name" value="LIPOPOLYSACCHARIDE BIOSYNTHESIS PROTEIN PA4999-RELATED"/>
    <property type="match status" value="1"/>
</dbReference>
<dbReference type="EMBL" id="QFRI01000002">
    <property type="protein sequence ID" value="PWH82898.1"/>
    <property type="molecule type" value="Genomic_DNA"/>
</dbReference>
<protein>
    <recommendedName>
        <fullName evidence="6">O-antigen ligase-related domain-containing protein</fullName>
    </recommendedName>
</protein>
<keyword evidence="2 5" id="KW-0812">Transmembrane</keyword>
<keyword evidence="3 5" id="KW-1133">Transmembrane helix</keyword>
<dbReference type="OrthoDB" id="1118890at2"/>
<sequence length="364" mass="40550">MGILGIRLKQPIPYIVYIFLLVPGILVAGFNMTEQTTIRTAIAFNLSGPVCLGVVSIFCYKQKLTYQSMHKVLLAMALPLVTITTYLFVYAPSIRDTVTGTGSNFAASGGFGPNQVATVLGLGMFIFSIRFFMLSPSLFLKIINGLLVSAISYRAIVTFSRGGVIVALIMIVAFVYFYFIKVNVKAKFRISRTVFLFLSIGLLIWLFSSIQTSGLIDKRYTNRDALGREKADISTGRADLVSFEIDEFLKNPVLGVGVGKIKELRQKSEGIEAASHNEMSRILSEHGLFGMAAFIILLIAPLLFRIRNRTNVFFYSLYLFWFLTINHSSMRIAAPAFVYGLCLLDIQYKSGSIKKRKVLKKKSV</sequence>
<evidence type="ECO:0000256" key="1">
    <source>
        <dbReference type="ARBA" id="ARBA00004141"/>
    </source>
</evidence>
<feature type="transmembrane region" description="Helical" evidence="5">
    <location>
        <begin position="138"/>
        <end position="156"/>
    </location>
</feature>
<proteinExistence type="predicted"/>
<reference evidence="8" key="3">
    <citation type="submission" date="2018-05" db="EMBL/GenBank/DDBJ databases">
        <authorList>
            <person name="Lu D."/>
        </authorList>
    </citation>
    <scope>NUCLEOTIDE SEQUENCE [LARGE SCALE GENOMIC DNA]</scope>
    <source>
        <strain evidence="8">ZY111</strain>
    </source>
</reference>
<evidence type="ECO:0000256" key="5">
    <source>
        <dbReference type="SAM" id="Phobius"/>
    </source>
</evidence>
<feature type="transmembrane region" description="Helical" evidence="5">
    <location>
        <begin position="311"/>
        <end position="326"/>
    </location>
</feature>
<feature type="transmembrane region" description="Helical" evidence="5">
    <location>
        <begin position="12"/>
        <end position="30"/>
    </location>
</feature>
<dbReference type="PANTHER" id="PTHR37422">
    <property type="entry name" value="TEICHURONIC ACID BIOSYNTHESIS PROTEIN TUAE"/>
    <property type="match status" value="1"/>
</dbReference>
<evidence type="ECO:0000256" key="4">
    <source>
        <dbReference type="ARBA" id="ARBA00023136"/>
    </source>
</evidence>
<comment type="caution">
    <text evidence="7">The sequence shown here is derived from an EMBL/GenBank/DDBJ whole genome shotgun (WGS) entry which is preliminary data.</text>
</comment>
<reference evidence="7 8" key="1">
    <citation type="submission" date="2018-05" db="EMBL/GenBank/DDBJ databases">
        <title>Algibacter marinivivus sp. nov., isolated from sample around a algae.</title>
        <authorList>
            <person name="Zhong X."/>
        </authorList>
    </citation>
    <scope>NUCLEOTIDE SEQUENCE [LARGE SCALE GENOMIC DNA]</scope>
    <source>
        <strain evidence="7 8">ZY111</strain>
    </source>
</reference>
<dbReference type="InterPro" id="IPR007016">
    <property type="entry name" value="O-antigen_ligase-rel_domated"/>
</dbReference>
<feature type="transmembrane region" description="Helical" evidence="5">
    <location>
        <begin position="72"/>
        <end position="91"/>
    </location>
</feature>
<name>A0A2U2X541_9FLAO</name>
<feature type="transmembrane region" description="Helical" evidence="5">
    <location>
        <begin position="42"/>
        <end position="60"/>
    </location>
</feature>
<dbReference type="InterPro" id="IPR051533">
    <property type="entry name" value="WaaL-like"/>
</dbReference>
<evidence type="ECO:0000259" key="6">
    <source>
        <dbReference type="Pfam" id="PF04932"/>
    </source>
</evidence>
<keyword evidence="4 5" id="KW-0472">Membrane</keyword>
<accession>A0A2U2X541</accession>